<accession>A0A345T826</accession>
<evidence type="ECO:0000313" key="3">
    <source>
        <dbReference type="EMBL" id="AXI82240.1"/>
    </source>
</evidence>
<gene>
    <name evidence="2" type="primary">ORF12</name>
</gene>
<evidence type="ECO:0000313" key="2">
    <source>
        <dbReference type="EMBL" id="AXI82131.1"/>
    </source>
</evidence>
<keyword evidence="1" id="KW-0472">Membrane</keyword>
<sequence length="54" mass="6090">MRHLEKPIRVAIHYCIARSEVCDPMDVFVGITIVSILITFYLGILIGLCKQGRS</sequence>
<feature type="transmembrane region" description="Helical" evidence="1">
    <location>
        <begin position="27"/>
        <end position="49"/>
    </location>
</feature>
<name>A0A345T826_9CLOS</name>
<keyword evidence="1" id="KW-1133">Transmembrane helix</keyword>
<dbReference type="EMBL" id="MH521105">
    <property type="protein sequence ID" value="AXI82131.1"/>
    <property type="molecule type" value="Genomic_RNA"/>
</dbReference>
<proteinExistence type="predicted"/>
<reference evidence="2" key="1">
    <citation type="submission" date="2018-06" db="EMBL/GenBank/DDBJ databases">
        <title>Characterization of grapevine leafroll-associated virus 3 genetic variants and application towards RT-qPCR assay design.</title>
        <authorList>
            <person name="Al Rwahnih M."/>
            <person name="Diaz-Lara A."/>
        </authorList>
    </citation>
    <scope>NUCLEOTIDE SEQUENCE</scope>
    <source>
        <strain evidence="2">Gre233</strain>
        <strain evidence="3">Mar239</strain>
    </source>
</reference>
<keyword evidence="1" id="KW-0812">Transmembrane</keyword>
<protein>
    <submittedName>
        <fullName evidence="2">7 kDa protein</fullName>
    </submittedName>
</protein>
<dbReference type="EMBL" id="MH521114">
    <property type="protein sequence ID" value="AXI82240.1"/>
    <property type="molecule type" value="Genomic_RNA"/>
</dbReference>
<organism evidence="2">
    <name type="scientific">Grapevine leafroll-associated virus 3</name>
    <dbReference type="NCBI Taxonomy" id="55951"/>
    <lineage>
        <taxon>Viruses</taxon>
        <taxon>Riboviria</taxon>
        <taxon>Orthornavirae</taxon>
        <taxon>Kitrinoviricota</taxon>
        <taxon>Alsuviricetes</taxon>
        <taxon>Martellivirales</taxon>
        <taxon>Closteroviridae</taxon>
        <taxon>Ampelovirus</taxon>
        <taxon>Ampelovirus trivitis</taxon>
    </lineage>
</organism>
<evidence type="ECO:0000256" key="1">
    <source>
        <dbReference type="SAM" id="Phobius"/>
    </source>
</evidence>